<dbReference type="PROSITE" id="PS00794">
    <property type="entry name" value="HPPK"/>
    <property type="match status" value="1"/>
</dbReference>
<evidence type="ECO:0000256" key="5">
    <source>
        <dbReference type="ARBA" id="ARBA00022741"/>
    </source>
</evidence>
<dbReference type="SUPFAM" id="SSF55083">
    <property type="entry name" value="6-hydroxymethyl-7,8-dihydropterin pyrophosphokinase, HPPK"/>
    <property type="match status" value="1"/>
</dbReference>
<dbReference type="PANTHER" id="PTHR43071">
    <property type="entry name" value="2-AMINO-4-HYDROXY-6-HYDROXYMETHYLDIHYDROPTERIDINE PYROPHOSPHOKINASE"/>
    <property type="match status" value="1"/>
</dbReference>
<keyword evidence="7" id="KW-0067">ATP-binding</keyword>
<proteinExistence type="predicted"/>
<gene>
    <name evidence="10" type="primary">folK</name>
    <name evidence="10" type="ORF">NVS47_07175</name>
</gene>
<dbReference type="Gene3D" id="3.30.70.560">
    <property type="entry name" value="7,8-Dihydro-6-hydroxymethylpterin-pyrophosphokinase HPPK"/>
    <property type="match status" value="1"/>
</dbReference>
<evidence type="ECO:0000256" key="6">
    <source>
        <dbReference type="ARBA" id="ARBA00022777"/>
    </source>
</evidence>
<sequence>MTENIAYLSLGSNLGNREDYLKQALDFLKEVPGIKVTGKSSLYQTDPVGYTEQDCFLNAVVSISTTLSPQELLKKTQEIERLLGRERIIHWGPRTMDIDILLFNEEVLQEPDLIIPHPEMSHRRFVLVPLAELDQGLMIPGVGPVDRTLESCEDSGMVSLFKKSNKW</sequence>
<feature type="domain" description="7,8-dihydro-6-hydroxymethylpterin-pyrophosphokinase" evidence="9">
    <location>
        <begin position="90"/>
        <end position="101"/>
    </location>
</feature>
<organism evidence="10 11">
    <name type="scientific">Dehalobacterium formicoaceticum</name>
    <dbReference type="NCBI Taxonomy" id="51515"/>
    <lineage>
        <taxon>Bacteria</taxon>
        <taxon>Bacillati</taxon>
        <taxon>Bacillota</taxon>
        <taxon>Clostridia</taxon>
        <taxon>Eubacteriales</taxon>
        <taxon>Peptococcaceae</taxon>
        <taxon>Dehalobacterium</taxon>
    </lineage>
</organism>
<reference evidence="10 11" key="1">
    <citation type="submission" date="2022-08" db="EMBL/GenBank/DDBJ databases">
        <title>Proteogenomics of the novel Dehalobacterium formicoaceticum strain EZ94 highlights a key role of methyltransferases during anaerobic dichloromethane degradation.</title>
        <authorList>
            <person name="Wasmund K."/>
        </authorList>
    </citation>
    <scope>NUCLEOTIDE SEQUENCE [LARGE SCALE GENOMIC DNA]</scope>
    <source>
        <strain evidence="10 11">EZ94</strain>
    </source>
</reference>
<dbReference type="Pfam" id="PF01288">
    <property type="entry name" value="HPPK"/>
    <property type="match status" value="1"/>
</dbReference>
<keyword evidence="6" id="KW-0418">Kinase</keyword>
<dbReference type="Proteomes" id="UP001524944">
    <property type="component" value="Unassembled WGS sequence"/>
</dbReference>
<evidence type="ECO:0000259" key="9">
    <source>
        <dbReference type="PROSITE" id="PS00794"/>
    </source>
</evidence>
<dbReference type="GO" id="GO:0003848">
    <property type="term" value="F:2-amino-4-hydroxy-6-hydroxymethyldihydropteridine diphosphokinase activity"/>
    <property type="evidence" value="ECO:0007669"/>
    <property type="project" value="UniProtKB-EC"/>
</dbReference>
<dbReference type="NCBIfam" id="TIGR01498">
    <property type="entry name" value="folK"/>
    <property type="match status" value="1"/>
</dbReference>
<protein>
    <recommendedName>
        <fullName evidence="3">2-amino-4-hydroxy-6-hydroxymethyldihydropteridine diphosphokinase</fullName>
        <ecNumber evidence="3">2.7.6.3</ecNumber>
    </recommendedName>
</protein>
<evidence type="ECO:0000256" key="3">
    <source>
        <dbReference type="ARBA" id="ARBA00013253"/>
    </source>
</evidence>
<evidence type="ECO:0000256" key="4">
    <source>
        <dbReference type="ARBA" id="ARBA00022679"/>
    </source>
</evidence>
<comment type="catalytic activity">
    <reaction evidence="1">
        <text>6-hydroxymethyl-7,8-dihydropterin + ATP = (7,8-dihydropterin-6-yl)methyl diphosphate + AMP + H(+)</text>
        <dbReference type="Rhea" id="RHEA:11412"/>
        <dbReference type="ChEBI" id="CHEBI:15378"/>
        <dbReference type="ChEBI" id="CHEBI:30616"/>
        <dbReference type="ChEBI" id="CHEBI:44841"/>
        <dbReference type="ChEBI" id="CHEBI:72950"/>
        <dbReference type="ChEBI" id="CHEBI:456215"/>
        <dbReference type="EC" id="2.7.6.3"/>
    </reaction>
</comment>
<comment type="pathway">
    <text evidence="2">Cofactor biosynthesis; tetrahydrofolate biosynthesis; 2-amino-4-hydroxy-6-hydroxymethyl-7,8-dihydropteridine diphosphate from 7,8-dihydroneopterin triphosphate: step 4/4.</text>
</comment>
<evidence type="ECO:0000313" key="10">
    <source>
        <dbReference type="EMBL" id="MCR6545298.1"/>
    </source>
</evidence>
<dbReference type="EMBL" id="JANPWE010000003">
    <property type="protein sequence ID" value="MCR6545298.1"/>
    <property type="molecule type" value="Genomic_DNA"/>
</dbReference>
<accession>A0ABT1Y343</accession>
<evidence type="ECO:0000313" key="11">
    <source>
        <dbReference type="Proteomes" id="UP001524944"/>
    </source>
</evidence>
<evidence type="ECO:0000256" key="7">
    <source>
        <dbReference type="ARBA" id="ARBA00022840"/>
    </source>
</evidence>
<dbReference type="EC" id="2.7.6.3" evidence="3"/>
<keyword evidence="4 10" id="KW-0808">Transferase</keyword>
<keyword evidence="8" id="KW-0289">Folate biosynthesis</keyword>
<dbReference type="PANTHER" id="PTHR43071:SF1">
    <property type="entry name" value="2-AMINO-4-HYDROXY-6-HYDROXYMETHYLDIHYDROPTERIDINE PYROPHOSPHOKINASE"/>
    <property type="match status" value="1"/>
</dbReference>
<evidence type="ECO:0000256" key="2">
    <source>
        <dbReference type="ARBA" id="ARBA00005051"/>
    </source>
</evidence>
<dbReference type="InterPro" id="IPR035907">
    <property type="entry name" value="Hppk_sf"/>
</dbReference>
<keyword evidence="11" id="KW-1185">Reference proteome</keyword>
<evidence type="ECO:0000256" key="1">
    <source>
        <dbReference type="ARBA" id="ARBA00000198"/>
    </source>
</evidence>
<dbReference type="InterPro" id="IPR000550">
    <property type="entry name" value="Hppk"/>
</dbReference>
<keyword evidence="5" id="KW-0547">Nucleotide-binding</keyword>
<evidence type="ECO:0000256" key="8">
    <source>
        <dbReference type="ARBA" id="ARBA00022909"/>
    </source>
</evidence>
<comment type="caution">
    <text evidence="10">The sequence shown here is derived from an EMBL/GenBank/DDBJ whole genome shotgun (WGS) entry which is preliminary data.</text>
</comment>
<dbReference type="RefSeq" id="WP_257912955.1">
    <property type="nucleotide sequence ID" value="NZ_JANPWE010000003.1"/>
</dbReference>
<dbReference type="CDD" id="cd00483">
    <property type="entry name" value="HPPK"/>
    <property type="match status" value="1"/>
</dbReference>
<name>A0ABT1Y343_9FIRM</name>